<evidence type="ECO:0000313" key="2">
    <source>
        <dbReference type="Proteomes" id="UP000694904"/>
    </source>
</evidence>
<evidence type="ECO:0000256" key="1">
    <source>
        <dbReference type="SAM" id="MobiDB-lite"/>
    </source>
</evidence>
<protein>
    <submittedName>
        <fullName evidence="3">Uncharacterized protein LOC108614176 isoform X1</fullName>
    </submittedName>
</protein>
<reference evidence="2" key="1">
    <citation type="journal article" date="1997" name="Nucleic Acids Res.">
        <title>tRNAscan-SE: a program for improved detection of transfer RNA genes in genomic sequence.</title>
        <authorList>
            <person name="Lowe T.M."/>
            <person name="Eddy S.R."/>
        </authorList>
    </citation>
    <scope>NUCLEOTIDE SEQUENCE [LARGE SCALE GENOMIC DNA]</scope>
</reference>
<reference evidence="2" key="2">
    <citation type="journal article" date="2016" name="G3 (Bethesda)">
        <title>Genome Evolution in Three Species of Cactophilic Drosophila.</title>
        <authorList>
            <person name="Sanchez-Flores A."/>
            <person name="Penazola F."/>
            <person name="Carpinteyro-Ponce J."/>
            <person name="Nazario-Yepiz N."/>
            <person name="Abreu-Goodger C."/>
            <person name="Machado C.A."/>
            <person name="Markow T.A."/>
        </authorList>
    </citation>
    <scope>NUCLEOTIDE SEQUENCE [LARGE SCALE GENOMIC DNA]</scope>
</reference>
<feature type="region of interest" description="Disordered" evidence="1">
    <location>
        <begin position="1"/>
        <end position="20"/>
    </location>
</feature>
<dbReference type="RefSeq" id="XP_017863637.1">
    <property type="nucleotide sequence ID" value="XM_018008148.1"/>
</dbReference>
<dbReference type="GeneID" id="108614176"/>
<evidence type="ECO:0000313" key="3">
    <source>
        <dbReference type="RefSeq" id="XP_017863637.1"/>
    </source>
</evidence>
<organism evidence="2 3">
    <name type="scientific">Drosophila arizonae</name>
    <name type="common">Fruit fly</name>
    <dbReference type="NCBI Taxonomy" id="7263"/>
    <lineage>
        <taxon>Eukaryota</taxon>
        <taxon>Metazoa</taxon>
        <taxon>Ecdysozoa</taxon>
        <taxon>Arthropoda</taxon>
        <taxon>Hexapoda</taxon>
        <taxon>Insecta</taxon>
        <taxon>Pterygota</taxon>
        <taxon>Neoptera</taxon>
        <taxon>Endopterygota</taxon>
        <taxon>Diptera</taxon>
        <taxon>Brachycera</taxon>
        <taxon>Muscomorpha</taxon>
        <taxon>Ephydroidea</taxon>
        <taxon>Drosophilidae</taxon>
        <taxon>Drosophila</taxon>
    </lineage>
</organism>
<reference evidence="3" key="3">
    <citation type="submission" date="2025-08" db="UniProtKB">
        <authorList>
            <consortium name="RefSeq"/>
        </authorList>
    </citation>
    <scope>IDENTIFICATION</scope>
    <source>
        <tissue evidence="3">Whole organism</tissue>
    </source>
</reference>
<dbReference type="Proteomes" id="UP000694904">
    <property type="component" value="Chromosome 4"/>
</dbReference>
<name>A0ABM1P8V1_DROAR</name>
<gene>
    <name evidence="3" type="primary">LOC108614176</name>
</gene>
<sequence length="201" mass="22376">MQNILSVADNHDHSQDRDNSAAHAAAAEAATAAGHSCKYRQCQCAIRRQTPLHVGHTKQRRQRRLRTVVARKTESATDASLKEAAKRATRTKECDAWRITMPAPGPSVLRTVEPLQSSANWPSVLTWSTKWPDKDKAQLITIIQQIIQRERQLPLSHARCQTQHMCEHVGSELLYVAAANSCSSSSHKPANMLRIRATGDE</sequence>
<proteinExistence type="predicted"/>
<feature type="compositionally biased region" description="Basic and acidic residues" evidence="1">
    <location>
        <begin position="9"/>
        <end position="20"/>
    </location>
</feature>
<accession>A0ABM1P8V1</accession>
<keyword evidence="2" id="KW-1185">Reference proteome</keyword>